<protein>
    <submittedName>
        <fullName evidence="2">Uncharacterized protein</fullName>
    </submittedName>
</protein>
<feature type="compositionally biased region" description="Basic and acidic residues" evidence="1">
    <location>
        <begin position="258"/>
        <end position="273"/>
    </location>
</feature>
<name>A0A0G4FUE3_9ALVE</name>
<dbReference type="EMBL" id="CDMZ01000630">
    <property type="protein sequence ID" value="CEM18353.1"/>
    <property type="molecule type" value="Genomic_DNA"/>
</dbReference>
<feature type="region of interest" description="Disordered" evidence="1">
    <location>
        <begin position="169"/>
        <end position="274"/>
    </location>
</feature>
<proteinExistence type="predicted"/>
<feature type="region of interest" description="Disordered" evidence="1">
    <location>
        <begin position="1"/>
        <end position="64"/>
    </location>
</feature>
<dbReference type="PhylomeDB" id="A0A0G4FUE3"/>
<evidence type="ECO:0000256" key="1">
    <source>
        <dbReference type="SAM" id="MobiDB-lite"/>
    </source>
</evidence>
<dbReference type="AlphaFoldDB" id="A0A0G4FUE3"/>
<dbReference type="VEuPathDB" id="CryptoDB:Cvel_18734"/>
<feature type="compositionally biased region" description="Basic and acidic residues" evidence="1">
    <location>
        <begin position="197"/>
        <end position="210"/>
    </location>
</feature>
<feature type="compositionally biased region" description="Polar residues" evidence="1">
    <location>
        <begin position="169"/>
        <end position="191"/>
    </location>
</feature>
<sequence length="287" mass="32053">MVLESQEIDKEKGHTSAVHQKRKRGREGASPPFTAPDLSPSPHQVPAPPAGPTEPIPVSQAEEQTGLRVSVPAVLMPGEMVIWQGSEETGRRFLGRVIRAHSRRNQMKVHVWGSPEEGLPRTRVFSPMWQSRDGSATRPVYRHGQPPSHRPHTCVVPVNKVVERGISLTQESKLPPSSVSAHRAALSQTGEEGQVPLHERSVEREVERRRGGEKRRRKEANGERETHTQKRKREAGTAETENLPGKRQRTRPTAKALTPKEGEGPAEKKKVPTEVKLLVPFGWWKLT</sequence>
<accession>A0A0G4FUE3</accession>
<organism evidence="2">
    <name type="scientific">Chromera velia CCMP2878</name>
    <dbReference type="NCBI Taxonomy" id="1169474"/>
    <lineage>
        <taxon>Eukaryota</taxon>
        <taxon>Sar</taxon>
        <taxon>Alveolata</taxon>
        <taxon>Colpodellida</taxon>
        <taxon>Chromeraceae</taxon>
        <taxon>Chromera</taxon>
    </lineage>
</organism>
<feature type="compositionally biased region" description="Pro residues" evidence="1">
    <location>
        <begin position="43"/>
        <end position="55"/>
    </location>
</feature>
<feature type="compositionally biased region" description="Basic and acidic residues" evidence="1">
    <location>
        <begin position="219"/>
        <end position="228"/>
    </location>
</feature>
<evidence type="ECO:0000313" key="2">
    <source>
        <dbReference type="EMBL" id="CEM18353.1"/>
    </source>
</evidence>
<reference evidence="2" key="1">
    <citation type="submission" date="2014-11" db="EMBL/GenBank/DDBJ databases">
        <authorList>
            <person name="Otto D Thomas"/>
            <person name="Naeem Raeece"/>
        </authorList>
    </citation>
    <scope>NUCLEOTIDE SEQUENCE</scope>
</reference>
<gene>
    <name evidence="2" type="ORF">Cvel_18734</name>
</gene>